<dbReference type="PANTHER" id="PTHR44170">
    <property type="entry name" value="PROTEIN SIDEKICK"/>
    <property type="match status" value="1"/>
</dbReference>
<feature type="domain" description="Ig-like" evidence="3">
    <location>
        <begin position="293"/>
        <end position="379"/>
    </location>
</feature>
<protein>
    <recommendedName>
        <fullName evidence="3">Ig-like domain-containing protein</fullName>
    </recommendedName>
</protein>
<dbReference type="InterPro" id="IPR007110">
    <property type="entry name" value="Ig-like_dom"/>
</dbReference>
<dbReference type="AlphaFoldDB" id="A0A8J2JI67"/>
<dbReference type="FunFam" id="2.60.40.10:FF:000310">
    <property type="entry name" value="Down syndrome cell adhesion molecule, isoform D"/>
    <property type="match status" value="1"/>
</dbReference>
<dbReference type="CDD" id="cd00096">
    <property type="entry name" value="Ig"/>
    <property type="match status" value="1"/>
</dbReference>
<dbReference type="GO" id="GO:0098609">
    <property type="term" value="P:cell-cell adhesion"/>
    <property type="evidence" value="ECO:0007669"/>
    <property type="project" value="TreeGrafter"/>
</dbReference>
<dbReference type="Proteomes" id="UP000708208">
    <property type="component" value="Unassembled WGS sequence"/>
</dbReference>
<evidence type="ECO:0000259" key="3">
    <source>
        <dbReference type="PROSITE" id="PS50835"/>
    </source>
</evidence>
<comment type="caution">
    <text evidence="4">The sequence shown here is derived from an EMBL/GenBank/DDBJ whole genome shotgun (WGS) entry which is preliminary data.</text>
</comment>
<feature type="domain" description="Ig-like" evidence="3">
    <location>
        <begin position="39"/>
        <end position="132"/>
    </location>
</feature>
<dbReference type="SMART" id="SM00409">
    <property type="entry name" value="IG"/>
    <property type="match status" value="2"/>
</dbReference>
<keyword evidence="1" id="KW-1015">Disulfide bond</keyword>
<name>A0A8J2JI67_9HEXA</name>
<organism evidence="4 5">
    <name type="scientific">Allacma fusca</name>
    <dbReference type="NCBI Taxonomy" id="39272"/>
    <lineage>
        <taxon>Eukaryota</taxon>
        <taxon>Metazoa</taxon>
        <taxon>Ecdysozoa</taxon>
        <taxon>Arthropoda</taxon>
        <taxon>Hexapoda</taxon>
        <taxon>Collembola</taxon>
        <taxon>Symphypleona</taxon>
        <taxon>Sminthuridae</taxon>
        <taxon>Allacma</taxon>
    </lineage>
</organism>
<gene>
    <name evidence="4" type="ORF">AFUS01_LOCUS4144</name>
</gene>
<dbReference type="PROSITE" id="PS50835">
    <property type="entry name" value="IG_LIKE"/>
    <property type="match status" value="3"/>
</dbReference>
<dbReference type="EMBL" id="CAJVCH010025756">
    <property type="protein sequence ID" value="CAG7699063.1"/>
    <property type="molecule type" value="Genomic_DNA"/>
</dbReference>
<evidence type="ECO:0000256" key="2">
    <source>
        <dbReference type="SAM" id="SignalP"/>
    </source>
</evidence>
<evidence type="ECO:0000313" key="5">
    <source>
        <dbReference type="Proteomes" id="UP000708208"/>
    </source>
</evidence>
<sequence length="680" mass="75601">MPRSMGLLGLLVGVVALLALKIDSGFANTPANADEENGPVFVKEPPSKVDFSNSTGAEIPCQARGNPQPEIIWLRADGTAVGDVPGLRQVLASGALVFPPFRAEDYRQEVHAQTYICLARNTVGTIHSRDVHVRAVVSQAYAANVMEEYVIRGNSGLMKCHLPAFVSDFVSVNSWFQDQSPIDRNDNYVVNQHYAAKVFEEDVIRGNSAIFKCGIPAYISDFLQVDTWFQDDVPITRDDKYVVAQFYEVDPIKEHSIRGNNAIMKCQVPSYVADFLAVTEWQTTTGESFTPNPNQYVVSQQFIVEVHNEHVIRGNSATLRCVIPAFVADFMAVIAWIDNDEQSYSSGPTNNFAVAQFYATEVHNIYVIKGNSAILKCEVPSFVADFLHIVAWLDEEDNSYVFNSNAPQVVSQNYASEIISEYVIRGNNAVLKCNIPAFVADFVHVINWVDSDSRVIEFGSGVVSQSYDTYGDQEHIIRGNSAILKCKIPSFVADFLDVISWQDDIGNVFLADGKSNVVTQNYNTYGDQEDIIRGNSAILKCKIPSFVADFLEVISWRDDVGNVFLPDGKSFVVSQFYESEADNEYVIKGNNVIVKCEVPSFVADFLQVTAWIDSDDNKYLPEKAFDGKFVVLPSGELHIKDVRPEDGFKEYRCQTKHRLTGETRLSASAGKLVITGKEKT</sequence>
<feature type="signal peptide" evidence="2">
    <location>
        <begin position="1"/>
        <end position="27"/>
    </location>
</feature>
<dbReference type="PANTHER" id="PTHR44170:SF56">
    <property type="entry name" value="FIBRONECTIN TYPE-III DOMAIN-CONTAINING PROTEIN"/>
    <property type="match status" value="1"/>
</dbReference>
<keyword evidence="5" id="KW-1185">Reference proteome</keyword>
<evidence type="ECO:0000313" key="4">
    <source>
        <dbReference type="EMBL" id="CAG7699063.1"/>
    </source>
</evidence>
<evidence type="ECO:0000256" key="1">
    <source>
        <dbReference type="ARBA" id="ARBA00023157"/>
    </source>
</evidence>
<dbReference type="InterPro" id="IPR003599">
    <property type="entry name" value="Ig_sub"/>
</dbReference>
<proteinExistence type="predicted"/>
<reference evidence="4" key="1">
    <citation type="submission" date="2021-06" db="EMBL/GenBank/DDBJ databases">
        <authorList>
            <person name="Hodson N. C."/>
            <person name="Mongue J. A."/>
            <person name="Jaron S. K."/>
        </authorList>
    </citation>
    <scope>NUCLEOTIDE SEQUENCE</scope>
</reference>
<dbReference type="OrthoDB" id="5969272at2759"/>
<feature type="domain" description="Ig-like" evidence="3">
    <location>
        <begin position="566"/>
        <end position="666"/>
    </location>
</feature>
<dbReference type="FunFam" id="2.60.40.10:FF:000230">
    <property type="entry name" value="Down syndrome cell adhesion molecule, isoform D"/>
    <property type="match status" value="1"/>
</dbReference>
<keyword evidence="2" id="KW-0732">Signal</keyword>
<feature type="chain" id="PRO_5035294189" description="Ig-like domain-containing protein" evidence="2">
    <location>
        <begin position="28"/>
        <end position="680"/>
    </location>
</feature>
<accession>A0A8J2JI67</accession>